<organism evidence="1 2">
    <name type="scientific">Pseudocercospora fijiensis (strain CIRAD86)</name>
    <name type="common">Black leaf streak disease fungus</name>
    <name type="synonym">Mycosphaerella fijiensis</name>
    <dbReference type="NCBI Taxonomy" id="383855"/>
    <lineage>
        <taxon>Eukaryota</taxon>
        <taxon>Fungi</taxon>
        <taxon>Dikarya</taxon>
        <taxon>Ascomycota</taxon>
        <taxon>Pezizomycotina</taxon>
        <taxon>Dothideomycetes</taxon>
        <taxon>Dothideomycetidae</taxon>
        <taxon>Mycosphaerellales</taxon>
        <taxon>Mycosphaerellaceae</taxon>
        <taxon>Pseudocercospora</taxon>
    </lineage>
</organism>
<proteinExistence type="predicted"/>
<dbReference type="GeneID" id="19337633"/>
<dbReference type="AlphaFoldDB" id="M3AP67"/>
<dbReference type="VEuPathDB" id="FungiDB:MYCFIDRAFT_212168"/>
<dbReference type="OrthoDB" id="26203at2759"/>
<evidence type="ECO:0000313" key="1">
    <source>
        <dbReference type="EMBL" id="EME79227.1"/>
    </source>
</evidence>
<accession>M3AP67</accession>
<dbReference type="HOGENOM" id="CLU_3051401_0_0_1"/>
<reference evidence="1 2" key="1">
    <citation type="journal article" date="2012" name="PLoS Pathog.">
        <title>Diverse lifestyles and strategies of plant pathogenesis encoded in the genomes of eighteen Dothideomycetes fungi.</title>
        <authorList>
            <person name="Ohm R.A."/>
            <person name="Feau N."/>
            <person name="Henrissat B."/>
            <person name="Schoch C.L."/>
            <person name="Horwitz B.A."/>
            <person name="Barry K.W."/>
            <person name="Condon B.J."/>
            <person name="Copeland A.C."/>
            <person name="Dhillon B."/>
            <person name="Glaser F."/>
            <person name="Hesse C.N."/>
            <person name="Kosti I."/>
            <person name="LaButti K."/>
            <person name="Lindquist E.A."/>
            <person name="Lucas S."/>
            <person name="Salamov A.A."/>
            <person name="Bradshaw R.E."/>
            <person name="Ciuffetti L."/>
            <person name="Hamelin R.C."/>
            <person name="Kema G.H.J."/>
            <person name="Lawrence C."/>
            <person name="Scott J.A."/>
            <person name="Spatafora J.W."/>
            <person name="Turgeon B.G."/>
            <person name="de Wit P.J.G.M."/>
            <person name="Zhong S."/>
            <person name="Goodwin S.B."/>
            <person name="Grigoriev I.V."/>
        </authorList>
    </citation>
    <scope>NUCLEOTIDE SEQUENCE [LARGE SCALE GENOMIC DNA]</scope>
    <source>
        <strain evidence="1 2">CIRAD86</strain>
    </source>
</reference>
<sequence>MPACLGRSLATAAFLTSSRIHVHPSIHPSILLSQYHHNLFPLQSSPYPPCPCPP</sequence>
<dbReference type="EMBL" id="KB446562">
    <property type="protein sequence ID" value="EME79227.1"/>
    <property type="molecule type" value="Genomic_DNA"/>
</dbReference>
<dbReference type="Proteomes" id="UP000016932">
    <property type="component" value="Unassembled WGS sequence"/>
</dbReference>
<dbReference type="RefSeq" id="XP_007930000.1">
    <property type="nucleotide sequence ID" value="XM_007931809.1"/>
</dbReference>
<gene>
    <name evidence="1" type="ORF">MYCFIDRAFT_212168</name>
</gene>
<dbReference type="KEGG" id="pfj:MYCFIDRAFT_212168"/>
<evidence type="ECO:0000313" key="2">
    <source>
        <dbReference type="Proteomes" id="UP000016932"/>
    </source>
</evidence>
<keyword evidence="2" id="KW-1185">Reference proteome</keyword>
<protein>
    <submittedName>
        <fullName evidence="1">Uncharacterized protein</fullName>
    </submittedName>
</protein>
<name>M3AP67_PSEFD</name>